<dbReference type="Proteomes" id="UP000580250">
    <property type="component" value="Unassembled WGS sequence"/>
</dbReference>
<gene>
    <name evidence="1" type="ORF">MENT_LOCUS2019</name>
</gene>
<accession>A0A6V7TME3</accession>
<sequence length="42" mass="4699">MATITSNQVVTVVPHLVEDISDHVVRQTRPSAVSFRTLKTHK</sequence>
<dbReference type="EMBL" id="CAJEWN010000006">
    <property type="protein sequence ID" value="CAD2127777.1"/>
    <property type="molecule type" value="Genomic_DNA"/>
</dbReference>
<organism evidence="1 2">
    <name type="scientific">Meloidogyne enterolobii</name>
    <name type="common">Root-knot nematode worm</name>
    <name type="synonym">Meloidogyne mayaguensis</name>
    <dbReference type="NCBI Taxonomy" id="390850"/>
    <lineage>
        <taxon>Eukaryota</taxon>
        <taxon>Metazoa</taxon>
        <taxon>Ecdysozoa</taxon>
        <taxon>Nematoda</taxon>
        <taxon>Chromadorea</taxon>
        <taxon>Rhabditida</taxon>
        <taxon>Tylenchina</taxon>
        <taxon>Tylenchomorpha</taxon>
        <taxon>Tylenchoidea</taxon>
        <taxon>Meloidogynidae</taxon>
        <taxon>Meloidogyninae</taxon>
        <taxon>Meloidogyne</taxon>
    </lineage>
</organism>
<comment type="caution">
    <text evidence="1">The sequence shown here is derived from an EMBL/GenBank/DDBJ whole genome shotgun (WGS) entry which is preliminary data.</text>
</comment>
<reference evidence="1 2" key="1">
    <citation type="submission" date="2020-08" db="EMBL/GenBank/DDBJ databases">
        <authorList>
            <person name="Koutsovoulos G."/>
            <person name="Danchin GJ E."/>
        </authorList>
    </citation>
    <scope>NUCLEOTIDE SEQUENCE [LARGE SCALE GENOMIC DNA]</scope>
</reference>
<proteinExistence type="predicted"/>
<evidence type="ECO:0000313" key="2">
    <source>
        <dbReference type="Proteomes" id="UP000580250"/>
    </source>
</evidence>
<evidence type="ECO:0000313" key="1">
    <source>
        <dbReference type="EMBL" id="CAD2127777.1"/>
    </source>
</evidence>
<protein>
    <submittedName>
        <fullName evidence="1">Uncharacterized protein</fullName>
    </submittedName>
</protein>
<name>A0A6V7TME3_MELEN</name>
<dbReference type="AlphaFoldDB" id="A0A6V7TME3"/>